<proteinExistence type="predicted"/>
<evidence type="ECO:0000313" key="2">
    <source>
        <dbReference type="Proteomes" id="UP001465976"/>
    </source>
</evidence>
<gene>
    <name evidence="1" type="ORF">V5O48_015974</name>
</gene>
<sequence length="249" mass="27986">MDIVFSPAFFDSPPTVDRQMEALLANLESTDLCQVRRGQELLPGQKTVVWAKSAGSVQCRVPEVDPDVLGAIWVDARDLRLGGLSMEVILGEFTIARRRWLDRKFVLIVGVNSAREKDRLAPMTLSLMAHQRAIVRTCATAEEGLMQIYRWTLAINPYNMVLPDSRLASRKAECQYMAFLMMKLQGISVPQAKAVVTLFPCGRELYNGIKSRGQATVSSFGDMSGEILGRLEWLVEEYGQVLERMERDL</sequence>
<dbReference type="EMBL" id="JBAHYK010002029">
    <property type="protein sequence ID" value="KAL0566039.1"/>
    <property type="molecule type" value="Genomic_DNA"/>
</dbReference>
<evidence type="ECO:0000313" key="1">
    <source>
        <dbReference type="EMBL" id="KAL0566039.1"/>
    </source>
</evidence>
<comment type="caution">
    <text evidence="1">The sequence shown here is derived from an EMBL/GenBank/DDBJ whole genome shotgun (WGS) entry which is preliminary data.</text>
</comment>
<keyword evidence="2" id="KW-1185">Reference proteome</keyword>
<organism evidence="1 2">
    <name type="scientific">Marasmius crinis-equi</name>
    <dbReference type="NCBI Taxonomy" id="585013"/>
    <lineage>
        <taxon>Eukaryota</taxon>
        <taxon>Fungi</taxon>
        <taxon>Dikarya</taxon>
        <taxon>Basidiomycota</taxon>
        <taxon>Agaricomycotina</taxon>
        <taxon>Agaricomycetes</taxon>
        <taxon>Agaricomycetidae</taxon>
        <taxon>Agaricales</taxon>
        <taxon>Marasmiineae</taxon>
        <taxon>Marasmiaceae</taxon>
        <taxon>Marasmius</taxon>
    </lineage>
</organism>
<name>A0ABR3ET08_9AGAR</name>
<protein>
    <submittedName>
        <fullName evidence="1">Uncharacterized protein</fullName>
    </submittedName>
</protein>
<dbReference type="Proteomes" id="UP001465976">
    <property type="component" value="Unassembled WGS sequence"/>
</dbReference>
<reference evidence="1 2" key="1">
    <citation type="submission" date="2024-02" db="EMBL/GenBank/DDBJ databases">
        <title>A draft genome for the cacao thread blight pathogen Marasmius crinis-equi.</title>
        <authorList>
            <person name="Cohen S.P."/>
            <person name="Baruah I.K."/>
            <person name="Amoako-Attah I."/>
            <person name="Bukari Y."/>
            <person name="Meinhardt L.W."/>
            <person name="Bailey B.A."/>
        </authorList>
    </citation>
    <scope>NUCLEOTIDE SEQUENCE [LARGE SCALE GENOMIC DNA]</scope>
    <source>
        <strain evidence="1 2">GH-76</strain>
    </source>
</reference>
<accession>A0ABR3ET08</accession>